<organism evidence="4 5">
    <name type="scientific">Rotaria socialis</name>
    <dbReference type="NCBI Taxonomy" id="392032"/>
    <lineage>
        <taxon>Eukaryota</taxon>
        <taxon>Metazoa</taxon>
        <taxon>Spiralia</taxon>
        <taxon>Gnathifera</taxon>
        <taxon>Rotifera</taxon>
        <taxon>Eurotatoria</taxon>
        <taxon>Bdelloidea</taxon>
        <taxon>Philodinida</taxon>
        <taxon>Philodinidae</taxon>
        <taxon>Rotaria</taxon>
    </lineage>
</organism>
<reference evidence="4" key="1">
    <citation type="submission" date="2021-02" db="EMBL/GenBank/DDBJ databases">
        <authorList>
            <person name="Nowell W R."/>
        </authorList>
    </citation>
    <scope>NUCLEOTIDE SEQUENCE</scope>
</reference>
<sequence length="64" mass="7350">DDDDDEDDDDGDDDRSPNSYADIHLSINIFLPKKKKYNAFDRVISDCSNSDDNNPDDIYSDEDM</sequence>
<feature type="region of interest" description="Disordered" evidence="1">
    <location>
        <begin position="45"/>
        <end position="64"/>
    </location>
</feature>
<gene>
    <name evidence="2" type="ORF">GRG538_LOCUS10100</name>
    <name evidence="3" type="ORF">QYT958_LOCUS44105</name>
    <name evidence="4" type="ORF">QYT958_LOCUS47157</name>
</gene>
<evidence type="ECO:0000313" key="2">
    <source>
        <dbReference type="EMBL" id="CAF3402003.1"/>
    </source>
</evidence>
<name>A0A822FQI8_9BILA</name>
<evidence type="ECO:0000313" key="4">
    <source>
        <dbReference type="EMBL" id="CAF5134790.1"/>
    </source>
</evidence>
<evidence type="ECO:0000256" key="1">
    <source>
        <dbReference type="SAM" id="MobiDB-lite"/>
    </source>
</evidence>
<feature type="non-terminal residue" evidence="4">
    <location>
        <position position="64"/>
    </location>
</feature>
<dbReference type="EMBL" id="CAJOBR010066342">
    <property type="protein sequence ID" value="CAF5085253.1"/>
    <property type="molecule type" value="Genomic_DNA"/>
</dbReference>
<dbReference type="AlphaFoldDB" id="A0A822FQI8"/>
<proteinExistence type="predicted"/>
<feature type="compositionally biased region" description="Acidic residues" evidence="1">
    <location>
        <begin position="1"/>
        <end position="13"/>
    </location>
</feature>
<feature type="compositionally biased region" description="Acidic residues" evidence="1">
    <location>
        <begin position="53"/>
        <end position="64"/>
    </location>
</feature>
<dbReference type="Proteomes" id="UP000663848">
    <property type="component" value="Unassembled WGS sequence"/>
</dbReference>
<protein>
    <submittedName>
        <fullName evidence="4">Uncharacterized protein</fullName>
    </submittedName>
</protein>
<feature type="non-terminal residue" evidence="4">
    <location>
        <position position="1"/>
    </location>
</feature>
<dbReference type="EMBL" id="CAJNYT010001268">
    <property type="protein sequence ID" value="CAF3402003.1"/>
    <property type="molecule type" value="Genomic_DNA"/>
</dbReference>
<feature type="region of interest" description="Disordered" evidence="1">
    <location>
        <begin position="1"/>
        <end position="20"/>
    </location>
</feature>
<dbReference type="Proteomes" id="UP000663872">
    <property type="component" value="Unassembled WGS sequence"/>
</dbReference>
<comment type="caution">
    <text evidence="4">The sequence shown here is derived from an EMBL/GenBank/DDBJ whole genome shotgun (WGS) entry which is preliminary data.</text>
</comment>
<accession>A0A822FQI8</accession>
<dbReference type="EMBL" id="CAJOBR010087291">
    <property type="protein sequence ID" value="CAF5134790.1"/>
    <property type="molecule type" value="Genomic_DNA"/>
</dbReference>
<evidence type="ECO:0000313" key="3">
    <source>
        <dbReference type="EMBL" id="CAF5085253.1"/>
    </source>
</evidence>
<evidence type="ECO:0000313" key="5">
    <source>
        <dbReference type="Proteomes" id="UP000663848"/>
    </source>
</evidence>